<evidence type="ECO:0000313" key="2">
    <source>
        <dbReference type="Proteomes" id="UP000735302"/>
    </source>
</evidence>
<evidence type="ECO:0000313" key="1">
    <source>
        <dbReference type="EMBL" id="GFO41028.1"/>
    </source>
</evidence>
<dbReference type="Proteomes" id="UP000735302">
    <property type="component" value="Unassembled WGS sequence"/>
</dbReference>
<gene>
    <name evidence="1" type="ORF">PoB_006753300</name>
</gene>
<accession>A0AAV4D9Z4</accession>
<proteinExistence type="predicted"/>
<name>A0AAV4D9Z4_9GAST</name>
<keyword evidence="2" id="KW-1185">Reference proteome</keyword>
<organism evidence="1 2">
    <name type="scientific">Plakobranchus ocellatus</name>
    <dbReference type="NCBI Taxonomy" id="259542"/>
    <lineage>
        <taxon>Eukaryota</taxon>
        <taxon>Metazoa</taxon>
        <taxon>Spiralia</taxon>
        <taxon>Lophotrochozoa</taxon>
        <taxon>Mollusca</taxon>
        <taxon>Gastropoda</taxon>
        <taxon>Heterobranchia</taxon>
        <taxon>Euthyneura</taxon>
        <taxon>Panpulmonata</taxon>
        <taxon>Sacoglossa</taxon>
        <taxon>Placobranchoidea</taxon>
        <taxon>Plakobranchidae</taxon>
        <taxon>Plakobranchus</taxon>
    </lineage>
</organism>
<protein>
    <submittedName>
        <fullName evidence="1">Uncharacterized protein</fullName>
    </submittedName>
</protein>
<sequence length="101" mass="11738">MECRILCLTSSEETFGCKILESRSSKKVELAKIINNVCASIDWTEQGEDKHVCFKRTFVTKIYQQIVRAQKIGVDKKQRGNWKHWRCGLSEDNEDIMIQKG</sequence>
<reference evidence="1 2" key="1">
    <citation type="journal article" date="2021" name="Elife">
        <title>Chloroplast acquisition without the gene transfer in kleptoplastic sea slugs, Plakobranchus ocellatus.</title>
        <authorList>
            <person name="Maeda T."/>
            <person name="Takahashi S."/>
            <person name="Yoshida T."/>
            <person name="Shimamura S."/>
            <person name="Takaki Y."/>
            <person name="Nagai Y."/>
            <person name="Toyoda A."/>
            <person name="Suzuki Y."/>
            <person name="Arimoto A."/>
            <person name="Ishii H."/>
            <person name="Satoh N."/>
            <person name="Nishiyama T."/>
            <person name="Hasebe M."/>
            <person name="Maruyama T."/>
            <person name="Minagawa J."/>
            <person name="Obokata J."/>
            <person name="Shigenobu S."/>
        </authorList>
    </citation>
    <scope>NUCLEOTIDE SEQUENCE [LARGE SCALE GENOMIC DNA]</scope>
</reference>
<comment type="caution">
    <text evidence="1">The sequence shown here is derived from an EMBL/GenBank/DDBJ whole genome shotgun (WGS) entry which is preliminary data.</text>
</comment>
<dbReference type="AlphaFoldDB" id="A0AAV4D9Z4"/>
<dbReference type="EMBL" id="BLXT01007646">
    <property type="protein sequence ID" value="GFO41028.1"/>
    <property type="molecule type" value="Genomic_DNA"/>
</dbReference>